<evidence type="ECO:0000313" key="1">
    <source>
        <dbReference type="EMBL" id="MPN19139.1"/>
    </source>
</evidence>
<sequence>MPVMCVEFAKHAMKEELLWSMLFNTILLIK</sequence>
<protein>
    <submittedName>
        <fullName evidence="1">Uncharacterized protein</fullName>
    </submittedName>
</protein>
<dbReference type="EMBL" id="VSSQ01066638">
    <property type="protein sequence ID" value="MPN19139.1"/>
    <property type="molecule type" value="Genomic_DNA"/>
</dbReference>
<organism evidence="1">
    <name type="scientific">bioreactor metagenome</name>
    <dbReference type="NCBI Taxonomy" id="1076179"/>
    <lineage>
        <taxon>unclassified sequences</taxon>
        <taxon>metagenomes</taxon>
        <taxon>ecological metagenomes</taxon>
    </lineage>
</organism>
<reference evidence="1" key="1">
    <citation type="submission" date="2019-08" db="EMBL/GenBank/DDBJ databases">
        <authorList>
            <person name="Kucharzyk K."/>
            <person name="Murdoch R.W."/>
            <person name="Higgins S."/>
            <person name="Loffler F."/>
        </authorList>
    </citation>
    <scope>NUCLEOTIDE SEQUENCE</scope>
</reference>
<accession>A0A645FZT4</accession>
<proteinExistence type="predicted"/>
<name>A0A645FZT4_9ZZZZ</name>
<dbReference type="AlphaFoldDB" id="A0A645FZT4"/>
<comment type="caution">
    <text evidence="1">The sequence shown here is derived from an EMBL/GenBank/DDBJ whole genome shotgun (WGS) entry which is preliminary data.</text>
</comment>
<gene>
    <name evidence="1" type="ORF">SDC9_166505</name>
</gene>